<name>D5UEB3_CELFN</name>
<dbReference type="Proteomes" id="UP000000849">
    <property type="component" value="Chromosome"/>
</dbReference>
<keyword evidence="2" id="KW-1185">Reference proteome</keyword>
<dbReference type="AlphaFoldDB" id="D5UEB3"/>
<evidence type="ECO:0000313" key="2">
    <source>
        <dbReference type="Proteomes" id="UP000000849"/>
    </source>
</evidence>
<gene>
    <name evidence="1" type="ordered locus">Cfla_3721</name>
</gene>
<accession>D5UEB3</accession>
<dbReference type="RefSeq" id="WP_013118916.1">
    <property type="nucleotide sequence ID" value="NC_014151.1"/>
</dbReference>
<reference evidence="1 2" key="1">
    <citation type="journal article" date="2010" name="Stand. Genomic Sci.">
        <title>Complete genome sequence of Cellulomonas flavigena type strain (134).</title>
        <authorList>
            <person name="Abt B."/>
            <person name="Foster B."/>
            <person name="Lapidus A."/>
            <person name="Clum A."/>
            <person name="Sun H."/>
            <person name="Pukall R."/>
            <person name="Lucas S."/>
            <person name="Glavina Del Rio T."/>
            <person name="Nolan M."/>
            <person name="Tice H."/>
            <person name="Cheng J.F."/>
            <person name="Pitluck S."/>
            <person name="Liolios K."/>
            <person name="Ivanova N."/>
            <person name="Mavromatis K."/>
            <person name="Ovchinnikova G."/>
            <person name="Pati A."/>
            <person name="Goodwin L."/>
            <person name="Chen A."/>
            <person name="Palaniappan K."/>
            <person name="Land M."/>
            <person name="Hauser L."/>
            <person name="Chang Y.J."/>
            <person name="Jeffries C.D."/>
            <person name="Rohde M."/>
            <person name="Goker M."/>
            <person name="Woyke T."/>
            <person name="Bristow J."/>
            <person name="Eisen J.A."/>
            <person name="Markowitz V."/>
            <person name="Hugenholtz P."/>
            <person name="Kyrpides N.C."/>
            <person name="Klenk H.P."/>
        </authorList>
    </citation>
    <scope>NUCLEOTIDE SEQUENCE [LARGE SCALE GENOMIC DNA]</scope>
    <source>
        <strain evidence="2">ATCC 482 / DSM 20109 / BCRC 11376 / JCM 18109 / NBRC 3775 / NCIMB 8073 / NRS 134</strain>
    </source>
</reference>
<dbReference type="HOGENOM" id="CLU_2615538_0_0_11"/>
<protein>
    <submittedName>
        <fullName evidence="1">Uncharacterized protein</fullName>
    </submittedName>
</protein>
<dbReference type="EMBL" id="CP001964">
    <property type="protein sequence ID" value="ADG76589.1"/>
    <property type="molecule type" value="Genomic_DNA"/>
</dbReference>
<sequence>MTMRLPERSSSQWLEQASNRSRVRATILQLTSATVRSQGSTTFQVQVLPWARARRRLRADALPSARHPAPASRMTAWL</sequence>
<proteinExistence type="predicted"/>
<dbReference type="KEGG" id="cfl:Cfla_3721"/>
<organism evidence="1 2">
    <name type="scientific">Cellulomonas flavigena (strain ATCC 482 / DSM 20109 / BCRC 11376 / JCM 18109 / NBRC 3775 / NCIMB 8073 / NRS 134)</name>
    <dbReference type="NCBI Taxonomy" id="446466"/>
    <lineage>
        <taxon>Bacteria</taxon>
        <taxon>Bacillati</taxon>
        <taxon>Actinomycetota</taxon>
        <taxon>Actinomycetes</taxon>
        <taxon>Micrococcales</taxon>
        <taxon>Cellulomonadaceae</taxon>
        <taxon>Cellulomonas</taxon>
    </lineage>
</organism>
<evidence type="ECO:0000313" key="1">
    <source>
        <dbReference type="EMBL" id="ADG76589.1"/>
    </source>
</evidence>